<evidence type="ECO:0000259" key="3">
    <source>
        <dbReference type="Pfam" id="PF20160"/>
    </source>
</evidence>
<dbReference type="Pfam" id="PF20160">
    <property type="entry name" value="C-JID"/>
    <property type="match status" value="1"/>
</dbReference>
<dbReference type="AlphaFoldDB" id="A0A2H5QIK6"/>
<evidence type="ECO:0000313" key="5">
    <source>
        <dbReference type="Proteomes" id="UP000236630"/>
    </source>
</evidence>
<proteinExistence type="predicted"/>
<accession>A0A2H5QIK6</accession>
<dbReference type="InterPro" id="IPR032675">
    <property type="entry name" value="LRR_dom_sf"/>
</dbReference>
<dbReference type="InterPro" id="IPR045344">
    <property type="entry name" value="C-JID"/>
</dbReference>
<dbReference type="Proteomes" id="UP000236630">
    <property type="component" value="Unassembled WGS sequence"/>
</dbReference>
<dbReference type="EMBL" id="BDQV01000410">
    <property type="protein sequence ID" value="GAY64442.1"/>
    <property type="molecule type" value="Genomic_DNA"/>
</dbReference>
<reference evidence="4 5" key="1">
    <citation type="journal article" date="2017" name="Front. Genet.">
        <title>Draft sequencing of the heterozygous diploid genome of Satsuma (Citrus unshiu Marc.) using a hybrid assembly approach.</title>
        <authorList>
            <person name="Shimizu T."/>
            <person name="Tanizawa Y."/>
            <person name="Mochizuki T."/>
            <person name="Nagasaki H."/>
            <person name="Yoshioka T."/>
            <person name="Toyoda A."/>
            <person name="Fujiyama A."/>
            <person name="Kaminuma E."/>
            <person name="Nakamura Y."/>
        </authorList>
    </citation>
    <scope>NUCLEOTIDE SEQUENCE [LARGE SCALE GENOMIC DNA]</scope>
    <source>
        <strain evidence="5">cv. Miyagawa wase</strain>
    </source>
</reference>
<feature type="domain" description="C-JID" evidence="3">
    <location>
        <begin position="134"/>
        <end position="266"/>
    </location>
</feature>
<comment type="caution">
    <text evidence="4">The sequence shown here is derived from an EMBL/GenBank/DDBJ whole genome shotgun (WGS) entry which is preliminary data.</text>
</comment>
<keyword evidence="5" id="KW-1185">Reference proteome</keyword>
<dbReference type="Gene3D" id="3.80.10.10">
    <property type="entry name" value="Ribonuclease Inhibitor"/>
    <property type="match status" value="1"/>
</dbReference>
<dbReference type="SUPFAM" id="SSF52058">
    <property type="entry name" value="L domain-like"/>
    <property type="match status" value="1"/>
</dbReference>
<gene>
    <name evidence="4" type="ORF">CUMW_233640</name>
</gene>
<keyword evidence="2" id="KW-0677">Repeat</keyword>
<dbReference type="PANTHER" id="PTHR47186:SF63">
    <property type="entry name" value="C-JID DOMAIN-CONTAINING PROTEIN"/>
    <property type="match status" value="1"/>
</dbReference>
<organism evidence="4 5">
    <name type="scientific">Citrus unshiu</name>
    <name type="common">Satsuma mandarin</name>
    <name type="synonym">Citrus nobilis var. unshiu</name>
    <dbReference type="NCBI Taxonomy" id="55188"/>
    <lineage>
        <taxon>Eukaryota</taxon>
        <taxon>Viridiplantae</taxon>
        <taxon>Streptophyta</taxon>
        <taxon>Embryophyta</taxon>
        <taxon>Tracheophyta</taxon>
        <taxon>Spermatophyta</taxon>
        <taxon>Magnoliopsida</taxon>
        <taxon>eudicotyledons</taxon>
        <taxon>Gunneridae</taxon>
        <taxon>Pentapetalae</taxon>
        <taxon>rosids</taxon>
        <taxon>malvids</taxon>
        <taxon>Sapindales</taxon>
        <taxon>Rutaceae</taxon>
        <taxon>Aurantioideae</taxon>
        <taxon>Citrus</taxon>
    </lineage>
</organism>
<sequence length="357" mass="40823">MEDLSELFLDGTSITEVPSSIELLTGLNVLNLNDCKNLVRIPDSINGLKSLQTLNLSGCFKLENVPETLGQVESLEELHISDPLELNKLKDFEIQCMDCVKLLGNNDLALSLLKEHMEQYEDMTDYHKYCSIVVPGSKIPEWFEHRNNEGSSIRISRSSKTYKNSKLAGYAMCCVFQVHKHSPPYLEWFSHLHKLDCKIKCDGGDTWISTPMFRKQFGQAVSEHFWLHYEPNVHLFGMNNGVLSFESSSGLEVKRCGFRPVYEIQVETFNKTTPVWNLNDFNHDSSGSKTLFERSLIDEYDRAETSESGSRDDEKVSQIISFSLNDEEHVQSFIIGFRDGNLTKTRINPDDPDWVQC</sequence>
<name>A0A2H5QIK6_CITUN</name>
<protein>
    <recommendedName>
        <fullName evidence="3">C-JID domain-containing protein</fullName>
    </recommendedName>
</protein>
<evidence type="ECO:0000313" key="4">
    <source>
        <dbReference type="EMBL" id="GAY64442.1"/>
    </source>
</evidence>
<dbReference type="PANTHER" id="PTHR47186">
    <property type="entry name" value="LEUCINE-RICH REPEAT-CONTAINING PROTEIN 57"/>
    <property type="match status" value="1"/>
</dbReference>
<evidence type="ECO:0000256" key="2">
    <source>
        <dbReference type="ARBA" id="ARBA00022737"/>
    </source>
</evidence>
<evidence type="ECO:0000256" key="1">
    <source>
        <dbReference type="ARBA" id="ARBA00022614"/>
    </source>
</evidence>
<keyword evidence="1" id="KW-0433">Leucine-rich repeat</keyword>